<accession>A0A3D8JRN6</accession>
<evidence type="ECO:0000313" key="1">
    <source>
        <dbReference type="EMBL" id="RDU95783.1"/>
    </source>
</evidence>
<comment type="caution">
    <text evidence="1">The sequence shown here is derived from an EMBL/GenBank/DDBJ whole genome shotgun (WGS) entry which is preliminary data.</text>
</comment>
<protein>
    <submittedName>
        <fullName evidence="1">Uncharacterized protein</fullName>
    </submittedName>
</protein>
<keyword evidence="2" id="KW-1185">Reference proteome</keyword>
<proteinExistence type="predicted"/>
<name>A0A3D8JRN6_9BURK</name>
<evidence type="ECO:0000313" key="2">
    <source>
        <dbReference type="Proteomes" id="UP000256838"/>
    </source>
</evidence>
<dbReference type="EMBL" id="QRGA01000017">
    <property type="protein sequence ID" value="RDU95783.1"/>
    <property type="molecule type" value="Genomic_DNA"/>
</dbReference>
<gene>
    <name evidence="1" type="ORF">DWV00_26335</name>
</gene>
<dbReference type="RefSeq" id="WP_115536559.1">
    <property type="nucleotide sequence ID" value="NZ_QRGA01000017.1"/>
</dbReference>
<reference evidence="1 2" key="1">
    <citation type="submission" date="2018-08" db="EMBL/GenBank/DDBJ databases">
        <title>Paraburkholderia sp. DHOM06 isolated from forest soil.</title>
        <authorList>
            <person name="Gao Z.-H."/>
            <person name="Qiu L.-H."/>
        </authorList>
    </citation>
    <scope>NUCLEOTIDE SEQUENCE [LARGE SCALE GENOMIC DNA]</scope>
    <source>
        <strain evidence="1 2">DHOM06</strain>
    </source>
</reference>
<dbReference type="AlphaFoldDB" id="A0A3D8JRN6"/>
<dbReference type="Proteomes" id="UP000256838">
    <property type="component" value="Unassembled WGS sequence"/>
</dbReference>
<organism evidence="1 2">
    <name type="scientific">Trinickia dinghuensis</name>
    <dbReference type="NCBI Taxonomy" id="2291023"/>
    <lineage>
        <taxon>Bacteria</taxon>
        <taxon>Pseudomonadati</taxon>
        <taxon>Pseudomonadota</taxon>
        <taxon>Betaproteobacteria</taxon>
        <taxon>Burkholderiales</taxon>
        <taxon>Burkholderiaceae</taxon>
        <taxon>Trinickia</taxon>
    </lineage>
</organism>
<sequence length="71" mass="7502">MSDLSARGNGSAGTLAFRIIDDLAPDSGFRRDVVEFITVITVTTASTAPGRIGGENRASHAATHIMVFHNM</sequence>